<feature type="non-terminal residue" evidence="3">
    <location>
        <position position="1"/>
    </location>
</feature>
<dbReference type="InterPro" id="IPR015019">
    <property type="entry name" value="LAMTOR3"/>
</dbReference>
<dbReference type="PANTHER" id="PTHR13378">
    <property type="entry name" value="REGULATOR COMPLEX PROTEIN LAMTOR3"/>
    <property type="match status" value="1"/>
</dbReference>
<organism evidence="3 4">
    <name type="scientific">Prorocentrum cordatum</name>
    <dbReference type="NCBI Taxonomy" id="2364126"/>
    <lineage>
        <taxon>Eukaryota</taxon>
        <taxon>Sar</taxon>
        <taxon>Alveolata</taxon>
        <taxon>Dinophyceae</taxon>
        <taxon>Prorocentrales</taxon>
        <taxon>Prorocentraceae</taxon>
        <taxon>Prorocentrum</taxon>
    </lineage>
</organism>
<proteinExistence type="inferred from homology"/>
<evidence type="ECO:0000256" key="1">
    <source>
        <dbReference type="ARBA" id="ARBA00005356"/>
    </source>
</evidence>
<sequence>PLQPRGGLARRPLEPREAPPGLAGRGWLRAVVAQGARANGHMAGPGVVTVQGALTQLCRQTEGLRSITVTDRDGVVVLRAPESVIDDQNSEQILTTIFSLTTEQTSKIQELGQANFIMTMYDSCMCLQANHLPLVIRMIASTNANAGALIDMLPHVKSLLESTKEAIAQEIDSY</sequence>
<dbReference type="Proteomes" id="UP001189429">
    <property type="component" value="Unassembled WGS sequence"/>
</dbReference>
<evidence type="ECO:0000313" key="3">
    <source>
        <dbReference type="EMBL" id="CAK0876069.1"/>
    </source>
</evidence>
<dbReference type="SUPFAM" id="SSF103196">
    <property type="entry name" value="Roadblock/LC7 domain"/>
    <property type="match status" value="1"/>
</dbReference>
<dbReference type="SMART" id="SM01278">
    <property type="entry name" value="MAPKK1_Int"/>
    <property type="match status" value="1"/>
</dbReference>
<dbReference type="Pfam" id="PF08923">
    <property type="entry name" value="MAPKK1_Int"/>
    <property type="match status" value="1"/>
</dbReference>
<reference evidence="3" key="1">
    <citation type="submission" date="2023-10" db="EMBL/GenBank/DDBJ databases">
        <authorList>
            <person name="Chen Y."/>
            <person name="Shah S."/>
            <person name="Dougan E. K."/>
            <person name="Thang M."/>
            <person name="Chan C."/>
        </authorList>
    </citation>
    <scope>NUCLEOTIDE SEQUENCE [LARGE SCALE GENOMIC DNA]</scope>
</reference>
<accession>A0ABN9VU32</accession>
<comment type="similarity">
    <text evidence="1">Belongs to the LAMTOR3 family.</text>
</comment>
<feature type="region of interest" description="Disordered" evidence="2">
    <location>
        <begin position="1"/>
        <end position="21"/>
    </location>
</feature>
<dbReference type="PANTHER" id="PTHR13378:SF1">
    <property type="entry name" value="RAGULATOR COMPLEX PROTEIN LAMTOR3"/>
    <property type="match status" value="1"/>
</dbReference>
<evidence type="ECO:0008006" key="5">
    <source>
        <dbReference type="Google" id="ProtNLM"/>
    </source>
</evidence>
<keyword evidence="4" id="KW-1185">Reference proteome</keyword>
<protein>
    <recommendedName>
        <fullName evidence="5">Roadblock/LAMTOR2 domain-containing protein</fullName>
    </recommendedName>
</protein>
<gene>
    <name evidence="3" type="ORF">PCOR1329_LOCUS60581</name>
</gene>
<name>A0ABN9VU32_9DINO</name>
<comment type="caution">
    <text evidence="3">The sequence shown here is derived from an EMBL/GenBank/DDBJ whole genome shotgun (WGS) entry which is preliminary data.</text>
</comment>
<evidence type="ECO:0000313" key="4">
    <source>
        <dbReference type="Proteomes" id="UP001189429"/>
    </source>
</evidence>
<dbReference type="Gene3D" id="3.30.450.30">
    <property type="entry name" value="Dynein light chain 2a, cytoplasmic"/>
    <property type="match status" value="1"/>
</dbReference>
<evidence type="ECO:0000256" key="2">
    <source>
        <dbReference type="SAM" id="MobiDB-lite"/>
    </source>
</evidence>
<dbReference type="EMBL" id="CAUYUJ010017593">
    <property type="protein sequence ID" value="CAK0876069.1"/>
    <property type="molecule type" value="Genomic_DNA"/>
</dbReference>